<dbReference type="RefSeq" id="WP_341838851.1">
    <property type="nucleotide sequence ID" value="NZ_CP149792.1"/>
</dbReference>
<sequence>MTIEKHGILAAMALFVLACCLPATAQDIQLQTAHSSLRINAKGYITSIQDKKTKKEYHPKGTISPILALQKDKKPILPDGAKWLKTAGELQLHYPNGSVARLKAEQKGDYFRFRLLSLAPRNGVDNVVWGPYNTTISKYIGEIISVVRNDDFAIGMLGLDDNTTSGPAVDGGMSQGFYIIHSPDPVKYPLPDSLYEGQRFRIGGDGMNDVAFYSHPEEYFRYMNGNGVKLEPSFGAAITMHSRDRRKPATIFYPLFNDFPGIKSPRHMELTPVDVDFIGSSIALYACPDTLGLKVIEKIVKNEGLPYITRNGKWVKDPENFEIDMAWSGRHDSLVSYANQLGLKAVQDEGMGEYYTNPADRWAGKRVSLNGEKRPITALTAETNKHGIAYGLHTLCTFIQPHSSDVQPVPNSGLCTVLKTEIASAVSATDTLITVADTSYLNESGGWDDNRTNVLRIGSELIKYRGVTTQKPYTLTGVVRGAYKTVAAAHLAGDTLSKLQVNCYSGFIPDVQLGDEYALFYARLLHEGGMNYIDFDGFESFTYQGHGQYPFKRFLRVMFGELQRLGVPYLRVMGSCVFEGNWHYMSVCNVGGGNHMFDPVRNKWGIEGKDIRYSFNSNYFPCTFGIQNIQQDWTVQTIENLQAKSIAWDATYMLGLSEKSVEQRQDKQQLFRAFRIWQDARSAGVFDRQLKEEMKEESHRYHLEQLDADTWTLYRVQANGAHGQPRKLHRQRAA</sequence>
<evidence type="ECO:0000313" key="2">
    <source>
        <dbReference type="EMBL" id="WZN44057.1"/>
    </source>
</evidence>
<reference evidence="2 3" key="1">
    <citation type="submission" date="2024-03" db="EMBL/GenBank/DDBJ databases">
        <title>Chitinophaga caseinilytica sp. nov., a casein hydrolysing bacterium isolated from forest soil.</title>
        <authorList>
            <person name="Lee D.S."/>
            <person name="Han D.M."/>
            <person name="Baek J.H."/>
            <person name="Choi D.G."/>
            <person name="Jeon J.H."/>
            <person name="Jeon C.O."/>
        </authorList>
    </citation>
    <scope>NUCLEOTIDE SEQUENCE [LARGE SCALE GENOMIC DNA]</scope>
    <source>
        <strain evidence="2 3">KACC 19118</strain>
    </source>
</reference>
<keyword evidence="3" id="KW-1185">Reference proteome</keyword>
<keyword evidence="1" id="KW-0732">Signal</keyword>
<gene>
    <name evidence="2" type="ORF">WJU22_14235</name>
</gene>
<dbReference type="EMBL" id="CP150096">
    <property type="protein sequence ID" value="WZN44057.1"/>
    <property type="molecule type" value="Genomic_DNA"/>
</dbReference>
<dbReference type="PROSITE" id="PS51257">
    <property type="entry name" value="PROKAR_LIPOPROTEIN"/>
    <property type="match status" value="1"/>
</dbReference>
<evidence type="ECO:0000256" key="1">
    <source>
        <dbReference type="SAM" id="SignalP"/>
    </source>
</evidence>
<proteinExistence type="predicted"/>
<dbReference type="Proteomes" id="UP001449657">
    <property type="component" value="Chromosome"/>
</dbReference>
<evidence type="ECO:0000313" key="3">
    <source>
        <dbReference type="Proteomes" id="UP001449657"/>
    </source>
</evidence>
<feature type="signal peptide" evidence="1">
    <location>
        <begin position="1"/>
        <end position="25"/>
    </location>
</feature>
<accession>A0ABZ2YWP2</accession>
<protein>
    <submittedName>
        <fullName evidence="2">Uncharacterized protein</fullName>
    </submittedName>
</protein>
<name>A0ABZ2YWP2_9BACT</name>
<organism evidence="2 3">
    <name type="scientific">Chitinophaga caseinilytica</name>
    <dbReference type="NCBI Taxonomy" id="2267521"/>
    <lineage>
        <taxon>Bacteria</taxon>
        <taxon>Pseudomonadati</taxon>
        <taxon>Bacteroidota</taxon>
        <taxon>Chitinophagia</taxon>
        <taxon>Chitinophagales</taxon>
        <taxon>Chitinophagaceae</taxon>
        <taxon>Chitinophaga</taxon>
    </lineage>
</organism>
<feature type="chain" id="PRO_5047157336" evidence="1">
    <location>
        <begin position="26"/>
        <end position="734"/>
    </location>
</feature>